<dbReference type="GO" id="GO:0020037">
    <property type="term" value="F:heme binding"/>
    <property type="evidence" value="ECO:0007669"/>
    <property type="project" value="InterPro"/>
</dbReference>
<comment type="caution">
    <text evidence="8">The sequence shown here is derived from an EMBL/GenBank/DDBJ whole genome shotgun (WGS) entry which is preliminary data.</text>
</comment>
<reference evidence="8" key="1">
    <citation type="submission" date="2021-06" db="EMBL/GenBank/DDBJ databases">
        <title>Parelaphostrongylus tenuis whole genome reference sequence.</title>
        <authorList>
            <person name="Garwood T.J."/>
            <person name="Larsen P.A."/>
            <person name="Fountain-Jones N.M."/>
            <person name="Garbe J.R."/>
            <person name="Macchietto M.G."/>
            <person name="Kania S.A."/>
            <person name="Gerhold R.W."/>
            <person name="Richards J.E."/>
            <person name="Wolf T.M."/>
        </authorList>
    </citation>
    <scope>NUCLEOTIDE SEQUENCE</scope>
    <source>
        <strain evidence="8">MNPRO001-30</strain>
        <tissue evidence="8">Meninges</tissue>
    </source>
</reference>
<dbReference type="EMBL" id="JAHQIW010005778">
    <property type="protein sequence ID" value="KAJ1367104.1"/>
    <property type="molecule type" value="Genomic_DNA"/>
</dbReference>
<dbReference type="GO" id="GO:0046872">
    <property type="term" value="F:metal ion binding"/>
    <property type="evidence" value="ECO:0007669"/>
    <property type="project" value="UniProtKB-KW"/>
</dbReference>
<proteinExistence type="inferred from homology"/>
<dbReference type="InterPro" id="IPR018028">
    <property type="entry name" value="Catalase"/>
</dbReference>
<feature type="domain" description="Catalase core" evidence="7">
    <location>
        <begin position="26"/>
        <end position="159"/>
    </location>
</feature>
<evidence type="ECO:0000259" key="7">
    <source>
        <dbReference type="SMART" id="SM01060"/>
    </source>
</evidence>
<dbReference type="AlphaFoldDB" id="A0AAD5R0C5"/>
<dbReference type="GO" id="GO:0005739">
    <property type="term" value="C:mitochondrion"/>
    <property type="evidence" value="ECO:0007669"/>
    <property type="project" value="TreeGrafter"/>
</dbReference>
<evidence type="ECO:0000256" key="3">
    <source>
        <dbReference type="ARBA" id="ARBA00022617"/>
    </source>
</evidence>
<dbReference type="Gene3D" id="4.10.91.20">
    <property type="match status" value="1"/>
</dbReference>
<dbReference type="InterPro" id="IPR020835">
    <property type="entry name" value="Catalase_sf"/>
</dbReference>
<dbReference type="Gene3D" id="2.40.180.10">
    <property type="entry name" value="Catalase core domain"/>
    <property type="match status" value="1"/>
</dbReference>
<dbReference type="Pfam" id="PF00199">
    <property type="entry name" value="Catalase"/>
    <property type="match status" value="1"/>
</dbReference>
<organism evidence="8 9">
    <name type="scientific">Parelaphostrongylus tenuis</name>
    <name type="common">Meningeal worm</name>
    <dbReference type="NCBI Taxonomy" id="148309"/>
    <lineage>
        <taxon>Eukaryota</taxon>
        <taxon>Metazoa</taxon>
        <taxon>Ecdysozoa</taxon>
        <taxon>Nematoda</taxon>
        <taxon>Chromadorea</taxon>
        <taxon>Rhabditida</taxon>
        <taxon>Rhabditina</taxon>
        <taxon>Rhabditomorpha</taxon>
        <taxon>Strongyloidea</taxon>
        <taxon>Metastrongylidae</taxon>
        <taxon>Parelaphostrongylus</taxon>
    </lineage>
</organism>
<keyword evidence="4" id="KW-0479">Metal-binding</keyword>
<comment type="similarity">
    <text evidence="1">Belongs to the catalase family.</text>
</comment>
<dbReference type="GO" id="GO:0004096">
    <property type="term" value="F:catalase activity"/>
    <property type="evidence" value="ECO:0007669"/>
    <property type="project" value="InterPro"/>
</dbReference>
<protein>
    <recommendedName>
        <fullName evidence="7">Catalase core domain-containing protein</fullName>
    </recommendedName>
</protein>
<evidence type="ECO:0000256" key="1">
    <source>
        <dbReference type="ARBA" id="ARBA00005329"/>
    </source>
</evidence>
<sequence length="160" mass="17855">MTKIIDPCDEQLEQYKKSTPKTSVYTTSTGAPIGNKNNSLTVGPRMSSTWTKWLTSIVNEFLRGFVHAKGAGAHGYFEVTHNITKYCKADIFSSIGKQTPCFVRFSVVGGESGSADTVRDPRGFAIKFYTEEGNWDLVNCIDLNIDRIEECVVITRDMVR</sequence>
<evidence type="ECO:0000256" key="2">
    <source>
        <dbReference type="ARBA" id="ARBA00022559"/>
    </source>
</evidence>
<keyword evidence="2" id="KW-0575">Peroxidase</keyword>
<gene>
    <name evidence="8" type="ORF">KIN20_027957</name>
</gene>
<dbReference type="GO" id="GO:0005777">
    <property type="term" value="C:peroxisome"/>
    <property type="evidence" value="ECO:0007669"/>
    <property type="project" value="TreeGrafter"/>
</dbReference>
<evidence type="ECO:0000256" key="5">
    <source>
        <dbReference type="ARBA" id="ARBA00023002"/>
    </source>
</evidence>
<evidence type="ECO:0000313" key="8">
    <source>
        <dbReference type="EMBL" id="KAJ1367104.1"/>
    </source>
</evidence>
<evidence type="ECO:0000256" key="4">
    <source>
        <dbReference type="ARBA" id="ARBA00022723"/>
    </source>
</evidence>
<dbReference type="PANTHER" id="PTHR11465:SF9">
    <property type="entry name" value="CATALASE"/>
    <property type="match status" value="1"/>
</dbReference>
<dbReference type="SUPFAM" id="SSF56634">
    <property type="entry name" value="Heme-dependent catalase-like"/>
    <property type="match status" value="1"/>
</dbReference>
<dbReference type="GO" id="GO:0042542">
    <property type="term" value="P:response to hydrogen peroxide"/>
    <property type="evidence" value="ECO:0007669"/>
    <property type="project" value="TreeGrafter"/>
</dbReference>
<keyword evidence="9" id="KW-1185">Reference proteome</keyword>
<dbReference type="PROSITE" id="PS51402">
    <property type="entry name" value="CATALASE_3"/>
    <property type="match status" value="1"/>
</dbReference>
<dbReference type="PANTHER" id="PTHR11465">
    <property type="entry name" value="CATALASE"/>
    <property type="match status" value="1"/>
</dbReference>
<dbReference type="PRINTS" id="PR00067">
    <property type="entry name" value="CATALASE"/>
</dbReference>
<evidence type="ECO:0000313" key="9">
    <source>
        <dbReference type="Proteomes" id="UP001196413"/>
    </source>
</evidence>
<evidence type="ECO:0000256" key="6">
    <source>
        <dbReference type="ARBA" id="ARBA00023004"/>
    </source>
</evidence>
<keyword evidence="3" id="KW-0349">Heme</keyword>
<keyword evidence="6" id="KW-0408">Iron</keyword>
<dbReference type="Proteomes" id="UP001196413">
    <property type="component" value="Unassembled WGS sequence"/>
</dbReference>
<accession>A0AAD5R0C5</accession>
<dbReference type="SMART" id="SM01060">
    <property type="entry name" value="Catalase"/>
    <property type="match status" value="1"/>
</dbReference>
<dbReference type="InterPro" id="IPR011614">
    <property type="entry name" value="Catalase_core"/>
</dbReference>
<keyword evidence="5" id="KW-0560">Oxidoreductase</keyword>
<dbReference type="GO" id="GO:0042744">
    <property type="term" value="P:hydrogen peroxide catabolic process"/>
    <property type="evidence" value="ECO:0007669"/>
    <property type="project" value="TreeGrafter"/>
</dbReference>
<name>A0AAD5R0C5_PARTN</name>